<feature type="signal peptide" evidence="2">
    <location>
        <begin position="1"/>
        <end position="37"/>
    </location>
</feature>
<dbReference type="CDD" id="cd19963">
    <property type="entry name" value="PBP1_BMP-like"/>
    <property type="match status" value="1"/>
</dbReference>
<organism evidence="4 5">
    <name type="scientific">Caenispirillum bisanense</name>
    <dbReference type="NCBI Taxonomy" id="414052"/>
    <lineage>
        <taxon>Bacteria</taxon>
        <taxon>Pseudomonadati</taxon>
        <taxon>Pseudomonadota</taxon>
        <taxon>Alphaproteobacteria</taxon>
        <taxon>Rhodospirillales</taxon>
        <taxon>Novispirillaceae</taxon>
        <taxon>Caenispirillum</taxon>
    </lineage>
</organism>
<dbReference type="PANTHER" id="PTHR43208">
    <property type="entry name" value="ABC TRANSPORTER SUBSTRATE-BINDING PROTEIN"/>
    <property type="match status" value="1"/>
</dbReference>
<proteinExistence type="predicted"/>
<evidence type="ECO:0000313" key="4">
    <source>
        <dbReference type="EMBL" id="SOD93791.1"/>
    </source>
</evidence>
<evidence type="ECO:0000259" key="3">
    <source>
        <dbReference type="Pfam" id="PF02608"/>
    </source>
</evidence>
<dbReference type="EMBL" id="OCNJ01000003">
    <property type="protein sequence ID" value="SOD93791.1"/>
    <property type="molecule type" value="Genomic_DNA"/>
</dbReference>
<keyword evidence="5" id="KW-1185">Reference proteome</keyword>
<dbReference type="Proteomes" id="UP000219621">
    <property type="component" value="Unassembled WGS sequence"/>
</dbReference>
<evidence type="ECO:0000313" key="5">
    <source>
        <dbReference type="Proteomes" id="UP000219621"/>
    </source>
</evidence>
<dbReference type="PROSITE" id="PS51318">
    <property type="entry name" value="TAT"/>
    <property type="match status" value="1"/>
</dbReference>
<dbReference type="OrthoDB" id="9781639at2"/>
<dbReference type="AlphaFoldDB" id="A0A286GE47"/>
<gene>
    <name evidence="4" type="ORF">SAMN05421508_103199</name>
</gene>
<dbReference type="Gene3D" id="3.40.50.2300">
    <property type="match status" value="2"/>
</dbReference>
<protein>
    <submittedName>
        <fullName evidence="4">Nucleoside-binding protein</fullName>
    </submittedName>
</protein>
<evidence type="ECO:0000256" key="2">
    <source>
        <dbReference type="SAM" id="SignalP"/>
    </source>
</evidence>
<dbReference type="SUPFAM" id="SSF53822">
    <property type="entry name" value="Periplasmic binding protein-like I"/>
    <property type="match status" value="1"/>
</dbReference>
<dbReference type="InterPro" id="IPR028082">
    <property type="entry name" value="Peripla_BP_I"/>
</dbReference>
<dbReference type="InterPro" id="IPR003760">
    <property type="entry name" value="PnrA-like"/>
</dbReference>
<sequence>MSEKTWTITRRTVLGLAAGALALGAAVTAPFGGAALAADPFKVGFVYVGPIGDHGWSYQHDQGRLAVEKQFGDKVKTTYVENVAEGADAERVINQLAQSGHDLIFTTSFGFMNPTAKVAKRYPNVKFEHATGYTRADNLATYAARFYEGRYPVGVIAGRMTKSNVIGYIAPFPIPEVVRGINAFTKGLHSVNPEADVKIIYVNAWYDPGKEREAAETLVAQGADVLVQHTDSAAAMQLAEEKGLTAFGQASDMRQFGPNAQATAIVDNWNDYYVARVQAAMDGTWKSEDTWGGLNTDMVHMADYGPKVPEEVKAEANAIIEKIKSGEFQIFAGPMKDNQGAVRVEEGKVASDKDLLSMDWYIEGIDAQLPKK</sequence>
<dbReference type="InterPro" id="IPR052910">
    <property type="entry name" value="ABC-Purine-Binding"/>
</dbReference>
<dbReference type="Pfam" id="PF02608">
    <property type="entry name" value="Bmp"/>
    <property type="match status" value="1"/>
</dbReference>
<dbReference type="PANTHER" id="PTHR43208:SF1">
    <property type="entry name" value="ABC TRANSPORTER SUBSTRATE-BINDING PROTEIN"/>
    <property type="match status" value="1"/>
</dbReference>
<reference evidence="4 5" key="1">
    <citation type="submission" date="2017-09" db="EMBL/GenBank/DDBJ databases">
        <authorList>
            <person name="Ehlers B."/>
            <person name="Leendertz F.H."/>
        </authorList>
    </citation>
    <scope>NUCLEOTIDE SEQUENCE [LARGE SCALE GENOMIC DNA]</scope>
    <source>
        <strain evidence="4 5">USBA 140</strain>
    </source>
</reference>
<dbReference type="GO" id="GO:0005886">
    <property type="term" value="C:plasma membrane"/>
    <property type="evidence" value="ECO:0007669"/>
    <property type="project" value="InterPro"/>
</dbReference>
<evidence type="ECO:0000256" key="1">
    <source>
        <dbReference type="ARBA" id="ARBA00022729"/>
    </source>
</evidence>
<feature type="chain" id="PRO_5013216411" evidence="2">
    <location>
        <begin position="38"/>
        <end position="372"/>
    </location>
</feature>
<dbReference type="InterPro" id="IPR006311">
    <property type="entry name" value="TAT_signal"/>
</dbReference>
<dbReference type="RefSeq" id="WP_097278572.1">
    <property type="nucleotide sequence ID" value="NZ_OCNJ01000003.1"/>
</dbReference>
<keyword evidence="1 2" id="KW-0732">Signal</keyword>
<name>A0A286GE47_9PROT</name>
<feature type="domain" description="ABC transporter substrate-binding protein PnrA-like" evidence="3">
    <location>
        <begin position="42"/>
        <end position="330"/>
    </location>
</feature>
<accession>A0A286GE47</accession>